<gene>
    <name evidence="1" type="ORF">MCOR_18249</name>
</gene>
<organism evidence="1 2">
    <name type="scientific">Mytilus coruscus</name>
    <name type="common">Sea mussel</name>
    <dbReference type="NCBI Taxonomy" id="42192"/>
    <lineage>
        <taxon>Eukaryota</taxon>
        <taxon>Metazoa</taxon>
        <taxon>Spiralia</taxon>
        <taxon>Lophotrochozoa</taxon>
        <taxon>Mollusca</taxon>
        <taxon>Bivalvia</taxon>
        <taxon>Autobranchia</taxon>
        <taxon>Pteriomorphia</taxon>
        <taxon>Mytilida</taxon>
        <taxon>Mytiloidea</taxon>
        <taxon>Mytilidae</taxon>
        <taxon>Mytilinae</taxon>
        <taxon>Mytilus</taxon>
    </lineage>
</organism>
<dbReference type="Proteomes" id="UP000507470">
    <property type="component" value="Unassembled WGS sequence"/>
</dbReference>
<sequence length="544" mass="63920">MACHRSQIPLYGKELSFLVHALYACELWGHLDSTEIGMLEQTQRYFTRFILCFDNRSPNDSCISNLGLWTIEGLIDKFKILFLGRLCRASVTTTHKQLFNLRLGQILSGDLAKLSITYDLIQTLAKYDMLTFLESYIDEAYIPDKRRWSKIVSQSITIFEENRWILSVQRRPELNRYFKIHSCLTDHRLVSLSATDPFFTRGLLLLIRLGSVAIKSGQCTLCNHFTDDIVKHLILNCKHIVNIRNEMFYAIVDLLSVQDSVKLFQQDEDDMLVTLLGGVNDYKKKLNSDVWKQLMMCLAVSEDKHQILTKCSVESITIGFVWQRSKAIYLEAHMLTHRIKRIRKETTVIISNWAMFSSKYYNVIWIRSKDIYLEAHKPTHRMKRIRKDSEKQEIFERLQLLFQIGQCSAATTAIISNWAMFSSKYYNVIWMRSKDIYLEAHKLTHRIKRIRKDSEKQEIFERLQLLFQIGQCSAATTAIISNWAMFSSKYYNVIWMRSKDIYLEAHKLTHRIKRIRKDSEKQEIFERLQLLFQIGQCSAASITM</sequence>
<evidence type="ECO:0000313" key="2">
    <source>
        <dbReference type="Proteomes" id="UP000507470"/>
    </source>
</evidence>
<dbReference type="AlphaFoldDB" id="A0A6J8BGV5"/>
<proteinExistence type="predicted"/>
<protein>
    <submittedName>
        <fullName evidence="1">Uncharacterized protein</fullName>
    </submittedName>
</protein>
<dbReference type="OrthoDB" id="10029583at2759"/>
<name>A0A6J8BGV5_MYTCO</name>
<dbReference type="EMBL" id="CACVKT020003209">
    <property type="protein sequence ID" value="CAC5382421.1"/>
    <property type="molecule type" value="Genomic_DNA"/>
</dbReference>
<dbReference type="PROSITE" id="PS51257">
    <property type="entry name" value="PROKAR_LIPOPROTEIN"/>
    <property type="match status" value="1"/>
</dbReference>
<evidence type="ECO:0000313" key="1">
    <source>
        <dbReference type="EMBL" id="CAC5382420.1"/>
    </source>
</evidence>
<dbReference type="EMBL" id="CACVKT020003209">
    <property type="protein sequence ID" value="CAC5382422.1"/>
    <property type="molecule type" value="Genomic_DNA"/>
</dbReference>
<dbReference type="EMBL" id="CACVKT020003209">
    <property type="protein sequence ID" value="CAC5382420.1"/>
    <property type="molecule type" value="Genomic_DNA"/>
</dbReference>
<accession>A0A6J8BGV5</accession>
<reference evidence="1 2" key="1">
    <citation type="submission" date="2020-06" db="EMBL/GenBank/DDBJ databases">
        <authorList>
            <person name="Li R."/>
            <person name="Bekaert M."/>
        </authorList>
    </citation>
    <scope>NUCLEOTIDE SEQUENCE [LARGE SCALE GENOMIC DNA]</scope>
    <source>
        <strain evidence="1">Wild</strain>
        <strain evidence="2">wild</strain>
    </source>
</reference>
<keyword evidence="2" id="KW-1185">Reference proteome</keyword>